<dbReference type="EMBL" id="CP090168">
    <property type="protein sequence ID" value="UJO19077.1"/>
    <property type="molecule type" value="Genomic_DNA"/>
</dbReference>
<protein>
    <submittedName>
        <fullName evidence="2">Uncharacterized protein</fullName>
    </submittedName>
</protein>
<evidence type="ECO:0000256" key="1">
    <source>
        <dbReference type="SAM" id="MobiDB-lite"/>
    </source>
</evidence>
<feature type="compositionally biased region" description="Low complexity" evidence="1">
    <location>
        <begin position="45"/>
        <end position="57"/>
    </location>
</feature>
<dbReference type="RefSeq" id="XP_047763443.1">
    <property type="nucleotide sequence ID" value="XM_047906324.1"/>
</dbReference>
<name>A0A9Q8UQV7_PASFU</name>
<keyword evidence="3" id="KW-1185">Reference proteome</keyword>
<accession>A0A9Q8UQV7</accession>
<dbReference type="GeneID" id="71987054"/>
<feature type="compositionally biased region" description="Low complexity" evidence="1">
    <location>
        <begin position="26"/>
        <end position="37"/>
    </location>
</feature>
<dbReference type="OrthoDB" id="10670408at2759"/>
<evidence type="ECO:0000313" key="2">
    <source>
        <dbReference type="EMBL" id="UJO19077.1"/>
    </source>
</evidence>
<dbReference type="AlphaFoldDB" id="A0A9Q8UQV7"/>
<reference evidence="2" key="2">
    <citation type="journal article" date="2022" name="Microb. Genom.">
        <title>A chromosome-scale genome assembly of the tomato pathogen Cladosporium fulvum reveals a compartmentalized genome architecture and the presence of a dispensable chromosome.</title>
        <authorList>
            <person name="Zaccaron A.Z."/>
            <person name="Chen L.H."/>
            <person name="Samaras A."/>
            <person name="Stergiopoulos I."/>
        </authorList>
    </citation>
    <scope>NUCLEOTIDE SEQUENCE</scope>
    <source>
        <strain evidence="2">Race5_Kim</strain>
    </source>
</reference>
<gene>
    <name evidence="2" type="ORF">CLAFUR5_07176</name>
</gene>
<organism evidence="2 3">
    <name type="scientific">Passalora fulva</name>
    <name type="common">Tomato leaf mold</name>
    <name type="synonym">Cladosporium fulvum</name>
    <dbReference type="NCBI Taxonomy" id="5499"/>
    <lineage>
        <taxon>Eukaryota</taxon>
        <taxon>Fungi</taxon>
        <taxon>Dikarya</taxon>
        <taxon>Ascomycota</taxon>
        <taxon>Pezizomycotina</taxon>
        <taxon>Dothideomycetes</taxon>
        <taxon>Dothideomycetidae</taxon>
        <taxon>Mycosphaerellales</taxon>
        <taxon>Mycosphaerellaceae</taxon>
        <taxon>Fulvia</taxon>
    </lineage>
</organism>
<evidence type="ECO:0000313" key="3">
    <source>
        <dbReference type="Proteomes" id="UP000756132"/>
    </source>
</evidence>
<dbReference type="Proteomes" id="UP000756132">
    <property type="component" value="Chromosome 6"/>
</dbReference>
<sequence>MADFERRHGQGHRLWQPAAQPPIVDNAAPANNAAPRQQPLPRPPQDAAQGDDGPAQDLRARDDYHEIIARSTDADLEELAWRPSRNCDPGEPRLSYDEEVLPDDTAVPYDELVRRGQAEPRAAPVEQARNAGPRAVPALAQQPARNNAISRAPPRAGPAVNMIAPQQQVQRHYATVNTAYGAAQNYAVGMATDPFPLANYPFPSANYSCGMSNNPFSMNNNFFRMPADLVNARTTIPAGRPQGPDYPKSEPGDKIAGTWLDDDAEAKDLFKEATAALEKKRDEMGLDQKWVEDRQFTFHKTAYQHGIAAAKALMRDTQQKLELWEKRLKTMQPMYFGGMGGMGGGMGGGFGMGFGGMGHGGGFPGRGF</sequence>
<dbReference type="KEGG" id="ffu:CLAFUR5_07176"/>
<reference evidence="2" key="1">
    <citation type="submission" date="2021-12" db="EMBL/GenBank/DDBJ databases">
        <authorList>
            <person name="Zaccaron A."/>
            <person name="Stergiopoulos I."/>
        </authorList>
    </citation>
    <scope>NUCLEOTIDE SEQUENCE</scope>
    <source>
        <strain evidence="2">Race5_Kim</strain>
    </source>
</reference>
<proteinExistence type="predicted"/>
<feature type="region of interest" description="Disordered" evidence="1">
    <location>
        <begin position="1"/>
        <end position="61"/>
    </location>
</feature>